<evidence type="ECO:0000313" key="2">
    <source>
        <dbReference type="EMBL" id="KKL80524.1"/>
    </source>
</evidence>
<sequence length="213" mass="24570">MGTFFIGLLATIVGGFILHFIITKTNWNWVLRKLRLDWILKRPTVENEQEPQLIEAMIVDQSWPSIAKEKEKIPPYNYRWTNKDTEATVLLQGNLKTFYFEDKENHTRQKIITKDAVLMYKDVHTIELYMELLKFCKDNPNLTKTGAAVTAAEEFCHSSENSSNNTMDECVVAMKKLAAAGYIILPPHDGPMIYGHSGWYVSIEGDKQIEDYF</sequence>
<keyword evidence="1" id="KW-1133">Transmembrane helix</keyword>
<name>A0A0F9F2F2_9ZZZZ</name>
<organism evidence="2">
    <name type="scientific">marine sediment metagenome</name>
    <dbReference type="NCBI Taxonomy" id="412755"/>
    <lineage>
        <taxon>unclassified sequences</taxon>
        <taxon>metagenomes</taxon>
        <taxon>ecological metagenomes</taxon>
    </lineage>
</organism>
<keyword evidence="1" id="KW-0812">Transmembrane</keyword>
<dbReference type="EMBL" id="LAZR01022827">
    <property type="protein sequence ID" value="KKL80524.1"/>
    <property type="molecule type" value="Genomic_DNA"/>
</dbReference>
<accession>A0A0F9F2F2</accession>
<reference evidence="2" key="1">
    <citation type="journal article" date="2015" name="Nature">
        <title>Complex archaea that bridge the gap between prokaryotes and eukaryotes.</title>
        <authorList>
            <person name="Spang A."/>
            <person name="Saw J.H."/>
            <person name="Jorgensen S.L."/>
            <person name="Zaremba-Niedzwiedzka K."/>
            <person name="Martijn J."/>
            <person name="Lind A.E."/>
            <person name="van Eijk R."/>
            <person name="Schleper C."/>
            <person name="Guy L."/>
            <person name="Ettema T.J."/>
        </authorList>
    </citation>
    <scope>NUCLEOTIDE SEQUENCE</scope>
</reference>
<comment type="caution">
    <text evidence="2">The sequence shown here is derived from an EMBL/GenBank/DDBJ whole genome shotgun (WGS) entry which is preliminary data.</text>
</comment>
<protein>
    <submittedName>
        <fullName evidence="2">Uncharacterized protein</fullName>
    </submittedName>
</protein>
<feature type="transmembrane region" description="Helical" evidence="1">
    <location>
        <begin position="6"/>
        <end position="23"/>
    </location>
</feature>
<proteinExistence type="predicted"/>
<keyword evidence="1" id="KW-0472">Membrane</keyword>
<gene>
    <name evidence="2" type="ORF">LCGC14_2003910</name>
</gene>
<dbReference type="AlphaFoldDB" id="A0A0F9F2F2"/>
<evidence type="ECO:0000256" key="1">
    <source>
        <dbReference type="SAM" id="Phobius"/>
    </source>
</evidence>